<dbReference type="InterPro" id="IPR003660">
    <property type="entry name" value="HAMP_dom"/>
</dbReference>
<dbReference type="InterPro" id="IPR004089">
    <property type="entry name" value="MCPsignal_dom"/>
</dbReference>
<dbReference type="InterPro" id="IPR051310">
    <property type="entry name" value="MCP_chemotaxis"/>
</dbReference>
<reference evidence="8" key="1">
    <citation type="journal article" date="2019" name="Int. J. Syst. Evol. Microbiol.">
        <title>The Global Catalogue of Microorganisms (GCM) 10K type strain sequencing project: providing services to taxonomists for standard genome sequencing and annotation.</title>
        <authorList>
            <consortium name="The Broad Institute Genomics Platform"/>
            <consortium name="The Broad Institute Genome Sequencing Center for Infectious Disease"/>
            <person name="Wu L."/>
            <person name="Ma J."/>
        </authorList>
    </citation>
    <scope>NUCLEOTIDE SEQUENCE [LARGE SCALE GENOMIC DNA]</scope>
    <source>
        <strain evidence="8">CCUG 55074</strain>
    </source>
</reference>
<feature type="transmembrane region" description="Helical" evidence="4">
    <location>
        <begin position="149"/>
        <end position="167"/>
    </location>
</feature>
<comment type="caution">
    <text evidence="7">The sequence shown here is derived from an EMBL/GenBank/DDBJ whole genome shotgun (WGS) entry which is preliminary data.</text>
</comment>
<dbReference type="PANTHER" id="PTHR43531:SF11">
    <property type="entry name" value="METHYL-ACCEPTING CHEMOTAXIS PROTEIN 3"/>
    <property type="match status" value="1"/>
</dbReference>
<dbReference type="EMBL" id="JBHTLQ010000105">
    <property type="protein sequence ID" value="MFD1193003.1"/>
    <property type="molecule type" value="Genomic_DNA"/>
</dbReference>
<dbReference type="CDD" id="cd11386">
    <property type="entry name" value="MCP_signal"/>
    <property type="match status" value="1"/>
</dbReference>
<dbReference type="PANTHER" id="PTHR43531">
    <property type="entry name" value="PROTEIN ICFG"/>
    <property type="match status" value="1"/>
</dbReference>
<keyword evidence="1" id="KW-0145">Chemotaxis</keyword>
<keyword evidence="4" id="KW-1133">Transmembrane helix</keyword>
<sequence length="570" mass="59663">MKSPMLDTLDQQRRLADRVLMGALWAAAPVTALATLVAKGPWLMVGAGAAGLAAAASLVRRIDRKGAGARRSVAVALMGSVSLLVAGHAGQAWQIDLHMAYFAALACLIIYCDWTVIAAGAITVALHHLVLSALLPAWVFPGGGDLRRVIVHAAILVVETGALVWGARRIASMFTDTAINLERSQAIVAEAEAARTAAEEARFAEAHAAEERQSLQFFVEEERLSVVNGLASALGRLAQGDMSCQISTKFPPEYEPLRADFNSAIGRLSGALNDIIAAAGAIRSGAGQMSVAADDLARRTERTAASLEETAAALDQITSTVRKTAEGAKACSDVVMAARGDAQTSGEVVRQAVDAMSEIETSSSQIGQIIGVIDEIAFQTNLLALNAGVEAARAGEAGKGFAVVAAEVRALAQRSADAAKEIKSLVGMSGAQVEAGVRLVGETGHALQRFVDRVAEIESLVREIASSAQEQSTGLGQINQAVNHMDQVTQQNAAMVEETTAASHSLAKEAEVLADAVARFRVGAGGEVINPNTVGHSRVMQEYAERHAAERTSVAALLKPSVAPDEWEEF</sequence>
<evidence type="ECO:0000313" key="7">
    <source>
        <dbReference type="EMBL" id="MFD1193003.1"/>
    </source>
</evidence>
<comment type="similarity">
    <text evidence="2">Belongs to the methyl-accepting chemotaxis (MCP) protein family.</text>
</comment>
<evidence type="ECO:0000313" key="8">
    <source>
        <dbReference type="Proteomes" id="UP001597216"/>
    </source>
</evidence>
<feature type="domain" description="Methyl-accepting transducer" evidence="5">
    <location>
        <begin position="278"/>
        <end position="507"/>
    </location>
</feature>
<dbReference type="Proteomes" id="UP001597216">
    <property type="component" value="Unassembled WGS sequence"/>
</dbReference>
<gene>
    <name evidence="7" type="ORF">ACFQ27_20650</name>
</gene>
<feature type="domain" description="HAMP" evidence="6">
    <location>
        <begin position="227"/>
        <end position="273"/>
    </location>
</feature>
<evidence type="ECO:0000256" key="4">
    <source>
        <dbReference type="SAM" id="Phobius"/>
    </source>
</evidence>
<protein>
    <submittedName>
        <fullName evidence="7">Methyl-accepting chemotaxis protein</fullName>
    </submittedName>
</protein>
<dbReference type="Gene3D" id="1.10.287.950">
    <property type="entry name" value="Methyl-accepting chemotaxis protein"/>
    <property type="match status" value="1"/>
</dbReference>
<dbReference type="SUPFAM" id="SSF58104">
    <property type="entry name" value="Methyl-accepting chemotaxis protein (MCP) signaling domain"/>
    <property type="match status" value="1"/>
</dbReference>
<dbReference type="Pfam" id="PF00015">
    <property type="entry name" value="MCPsignal"/>
    <property type="match status" value="1"/>
</dbReference>
<evidence type="ECO:0000259" key="5">
    <source>
        <dbReference type="PROSITE" id="PS50111"/>
    </source>
</evidence>
<evidence type="ECO:0000256" key="2">
    <source>
        <dbReference type="ARBA" id="ARBA00029447"/>
    </source>
</evidence>
<feature type="transmembrane region" description="Helical" evidence="4">
    <location>
        <begin position="72"/>
        <end position="93"/>
    </location>
</feature>
<organism evidence="7 8">
    <name type="scientific">Phenylobacterium conjunctum</name>
    <dbReference type="NCBI Taxonomy" id="1298959"/>
    <lineage>
        <taxon>Bacteria</taxon>
        <taxon>Pseudomonadati</taxon>
        <taxon>Pseudomonadota</taxon>
        <taxon>Alphaproteobacteria</taxon>
        <taxon>Caulobacterales</taxon>
        <taxon>Caulobacteraceae</taxon>
        <taxon>Phenylobacterium</taxon>
    </lineage>
</organism>
<keyword evidence="8" id="KW-1185">Reference proteome</keyword>
<keyword evidence="3" id="KW-0807">Transducer</keyword>
<dbReference type="SMART" id="SM00283">
    <property type="entry name" value="MA"/>
    <property type="match status" value="1"/>
</dbReference>
<feature type="transmembrane region" description="Helical" evidence="4">
    <location>
        <begin position="124"/>
        <end position="143"/>
    </location>
</feature>
<proteinExistence type="inferred from homology"/>
<feature type="transmembrane region" description="Helical" evidence="4">
    <location>
        <begin position="42"/>
        <end position="60"/>
    </location>
</feature>
<keyword evidence="4" id="KW-0812">Transmembrane</keyword>
<evidence type="ECO:0000259" key="6">
    <source>
        <dbReference type="PROSITE" id="PS50885"/>
    </source>
</evidence>
<dbReference type="RefSeq" id="WP_377354894.1">
    <property type="nucleotide sequence ID" value="NZ_JBHTLQ010000105.1"/>
</dbReference>
<dbReference type="PROSITE" id="PS50111">
    <property type="entry name" value="CHEMOTAXIS_TRANSDUC_2"/>
    <property type="match status" value="1"/>
</dbReference>
<evidence type="ECO:0000256" key="3">
    <source>
        <dbReference type="PROSITE-ProRule" id="PRU00284"/>
    </source>
</evidence>
<accession>A0ABW3T7Y8</accession>
<evidence type="ECO:0000256" key="1">
    <source>
        <dbReference type="ARBA" id="ARBA00022500"/>
    </source>
</evidence>
<keyword evidence="4" id="KW-0472">Membrane</keyword>
<name>A0ABW3T7Y8_9CAUL</name>
<dbReference type="PROSITE" id="PS50885">
    <property type="entry name" value="HAMP"/>
    <property type="match status" value="1"/>
</dbReference>